<sequence length="105" mass="12451">MRKYRNIKVGKYDSKKEKDRADLLKILERQGEISHLKEQVKFELIPSQKIDKKVVERPCSYIADFTYCDIHGNFIVEDAKGVRTKDYVIKRKLMLQVHGIRIKEV</sequence>
<proteinExistence type="predicted"/>
<dbReference type="HOGENOM" id="CLU_129139_0_0_10"/>
<comment type="caution">
    <text evidence="1">The sequence shown here is derived from an EMBL/GenBank/DDBJ whole genome shotgun (WGS) entry which is preliminary data.</text>
</comment>
<name>F8X5A3_9BACT</name>
<protein>
    <recommendedName>
        <fullName evidence="3">DUF1064 domain-containing protein</fullName>
    </recommendedName>
</protein>
<dbReference type="Pfam" id="PF06356">
    <property type="entry name" value="DUF1064"/>
    <property type="match status" value="1"/>
</dbReference>
<dbReference type="eggNOG" id="ENOG5033FF4">
    <property type="taxonomic scope" value="Bacteria"/>
</dbReference>
<evidence type="ECO:0000313" key="2">
    <source>
        <dbReference type="Proteomes" id="UP000006420"/>
    </source>
</evidence>
<dbReference type="AlphaFoldDB" id="F8X5A3"/>
<accession>F8X5A3</accession>
<dbReference type="InterPro" id="IPR009414">
    <property type="entry name" value="DUF1064"/>
</dbReference>
<evidence type="ECO:0008006" key="3">
    <source>
        <dbReference type="Google" id="ProtNLM"/>
    </source>
</evidence>
<gene>
    <name evidence="1" type="ORF">HMPREF9456_03412</name>
</gene>
<dbReference type="Proteomes" id="UP000006420">
    <property type="component" value="Unassembled WGS sequence"/>
</dbReference>
<dbReference type="STRING" id="742767.HMPREF9456_03412"/>
<organism evidence="1 2">
    <name type="scientific">Dysgonomonas mossii DSM 22836</name>
    <dbReference type="NCBI Taxonomy" id="742767"/>
    <lineage>
        <taxon>Bacteria</taxon>
        <taxon>Pseudomonadati</taxon>
        <taxon>Bacteroidota</taxon>
        <taxon>Bacteroidia</taxon>
        <taxon>Bacteroidales</taxon>
        <taxon>Dysgonomonadaceae</taxon>
        <taxon>Dysgonomonas</taxon>
    </lineage>
</organism>
<evidence type="ECO:0000313" key="1">
    <source>
        <dbReference type="EMBL" id="EGK04636.1"/>
    </source>
</evidence>
<keyword evidence="2" id="KW-1185">Reference proteome</keyword>
<reference evidence="1 2" key="1">
    <citation type="submission" date="2011-04" db="EMBL/GenBank/DDBJ databases">
        <title>The Genome Sequence of Dysgonomonas mossii DSM 22836.</title>
        <authorList>
            <consortium name="The Broad Institute Genome Sequencing Platform"/>
            <person name="Earl A."/>
            <person name="Ward D."/>
            <person name="Feldgarden M."/>
            <person name="Gevers D."/>
            <person name="Pudlo N."/>
            <person name="Martens E."/>
            <person name="Allen-Vercoe E."/>
            <person name="Young S.K."/>
            <person name="Zeng Q."/>
            <person name="Gargeya S."/>
            <person name="Fitzgerald M."/>
            <person name="Haas B."/>
            <person name="Abouelleil A."/>
            <person name="Alvarado L."/>
            <person name="Arachchi H.M."/>
            <person name="Berlin A."/>
            <person name="Brown A."/>
            <person name="Chapman S.B."/>
            <person name="Chen Z."/>
            <person name="Dunbar C."/>
            <person name="Freedman E."/>
            <person name="Gearin G."/>
            <person name="Gellesch M."/>
            <person name="Goldberg J."/>
            <person name="Griggs A."/>
            <person name="Gujja S."/>
            <person name="Heiman D."/>
            <person name="Howarth C."/>
            <person name="Larson L."/>
            <person name="Lui A."/>
            <person name="MacDonald P.J.P."/>
            <person name="Mehta T."/>
            <person name="Montmayeur A."/>
            <person name="Murphy C."/>
            <person name="Neiman D."/>
            <person name="Pearson M."/>
            <person name="Priest M."/>
            <person name="Roberts A."/>
            <person name="Saif S."/>
            <person name="Shea T."/>
            <person name="Shenoy N."/>
            <person name="Sisk P."/>
            <person name="Stolte C."/>
            <person name="Sykes S."/>
            <person name="Yandava C."/>
            <person name="Wortman J."/>
            <person name="Nusbaum C."/>
            <person name="Birren B."/>
        </authorList>
    </citation>
    <scope>NUCLEOTIDE SEQUENCE [LARGE SCALE GENOMIC DNA]</scope>
    <source>
        <strain evidence="1 2">DSM 22836</strain>
    </source>
</reference>
<dbReference type="EMBL" id="ADLW01000029">
    <property type="protein sequence ID" value="EGK04636.1"/>
    <property type="molecule type" value="Genomic_DNA"/>
</dbReference>
<dbReference type="GeneID" id="78084003"/>
<dbReference type="RefSeq" id="WP_006844778.1">
    <property type="nucleotide sequence ID" value="NZ_GL892021.1"/>
</dbReference>